<evidence type="ECO:0000313" key="2">
    <source>
        <dbReference type="Proteomes" id="UP000245866"/>
    </source>
</evidence>
<reference evidence="1 2" key="1">
    <citation type="journal article" date="2018" name="Front. Microbiol.">
        <title>Comparative Genomics of the Herbivore Gut Symbiont Lactobacillus reuteri Reveals Genetic Diversity and Lifestyle Adaptation.</title>
        <authorList>
            <person name="Zhao J."/>
        </authorList>
    </citation>
    <scope>NUCLEOTIDE SEQUENCE [LARGE SCALE GENOMIC DNA]</scope>
    <source>
        <strain evidence="1 2">LR12</strain>
    </source>
</reference>
<comment type="caution">
    <text evidence="1">The sequence shown here is derived from an EMBL/GenBank/DDBJ whole genome shotgun (WGS) entry which is preliminary data.</text>
</comment>
<name>A0A317GJA4_LIMRT</name>
<organism evidence="1 2">
    <name type="scientific">Limosilactobacillus reuteri</name>
    <name type="common">Lactobacillus reuteri</name>
    <dbReference type="NCBI Taxonomy" id="1598"/>
    <lineage>
        <taxon>Bacteria</taxon>
        <taxon>Bacillati</taxon>
        <taxon>Bacillota</taxon>
        <taxon>Bacilli</taxon>
        <taxon>Lactobacillales</taxon>
        <taxon>Lactobacillaceae</taxon>
        <taxon>Limosilactobacillus</taxon>
    </lineage>
</organism>
<dbReference type="EMBL" id="QGHS01000009">
    <property type="protein sequence ID" value="PWT49096.1"/>
    <property type="molecule type" value="Genomic_DNA"/>
</dbReference>
<dbReference type="Proteomes" id="UP000245866">
    <property type="component" value="Unassembled WGS sequence"/>
</dbReference>
<evidence type="ECO:0000313" key="1">
    <source>
        <dbReference type="EMBL" id="PWT49096.1"/>
    </source>
</evidence>
<protein>
    <submittedName>
        <fullName evidence="1">Uncharacterized protein</fullName>
    </submittedName>
</protein>
<dbReference type="RefSeq" id="WP_134906702.1">
    <property type="nucleotide sequence ID" value="NZ_JAJAOX010000381.1"/>
</dbReference>
<dbReference type="AlphaFoldDB" id="A0A317GJA4"/>
<sequence>MLRICKDVTWEASQNNNTLGSDGNGGSNDSYQIVFNDELENIKTKYGKNNLSLARLHFNLTWHNITGFNLDEVPLDTRYFHLYSSTATAPTMLVPQNDIQIGNRRFTSGFKIPVEAQVRPADNFNQTIIPQSSSEYAVHTWYYNQQTKTWSIGDEAVRYPDHEETVALAAQSESGVKLGKHFTITVTKPADNDQVDYQFISATGVKNALEKSIVSHYKDCDLDPVIDASNTYVTRKMISTTAPAITVKSTDSSDGLTRTYDVTVASDYIGFRKRYWHWPD</sequence>
<gene>
    <name evidence="1" type="ORF">DKZ23_01505</name>
</gene>
<accession>A0A317GJA4</accession>
<proteinExistence type="predicted"/>